<reference evidence="3" key="1">
    <citation type="journal article" date="2020" name="Stud. Mycol.">
        <title>101 Dothideomycetes genomes: a test case for predicting lifestyles and emergence of pathogens.</title>
        <authorList>
            <person name="Haridas S."/>
            <person name="Albert R."/>
            <person name="Binder M."/>
            <person name="Bloem J."/>
            <person name="Labutti K."/>
            <person name="Salamov A."/>
            <person name="Andreopoulos B."/>
            <person name="Baker S."/>
            <person name="Barry K."/>
            <person name="Bills G."/>
            <person name="Bluhm B."/>
            <person name="Cannon C."/>
            <person name="Castanera R."/>
            <person name="Culley D."/>
            <person name="Daum C."/>
            <person name="Ezra D."/>
            <person name="Gonzalez J."/>
            <person name="Henrissat B."/>
            <person name="Kuo A."/>
            <person name="Liang C."/>
            <person name="Lipzen A."/>
            <person name="Lutzoni F."/>
            <person name="Magnuson J."/>
            <person name="Mondo S."/>
            <person name="Nolan M."/>
            <person name="Ohm R."/>
            <person name="Pangilinan J."/>
            <person name="Park H.-J."/>
            <person name="Ramirez L."/>
            <person name="Alfaro M."/>
            <person name="Sun H."/>
            <person name="Tritt A."/>
            <person name="Yoshinaga Y."/>
            <person name="Zwiers L.-H."/>
            <person name="Turgeon B."/>
            <person name="Goodwin S."/>
            <person name="Spatafora J."/>
            <person name="Crous P."/>
            <person name="Grigoriev I."/>
        </authorList>
    </citation>
    <scope>NUCLEOTIDE SEQUENCE</scope>
    <source>
        <strain evidence="3">CBS 175.79</strain>
    </source>
</reference>
<dbReference type="PANTHER" id="PTHR10655">
    <property type="entry name" value="LYSOPHOSPHOLIPASE-RELATED"/>
    <property type="match status" value="1"/>
</dbReference>
<dbReference type="AlphaFoldDB" id="A0A6A5Y1S5"/>
<gene>
    <name evidence="3" type="ORF">BU24DRAFT_458518</name>
</gene>
<dbReference type="InterPro" id="IPR029058">
    <property type="entry name" value="AB_hydrolase_fold"/>
</dbReference>
<sequence>MSSPDVHIVAPTAPHSHTIILLHGRGSNAREFASEFFESQDREGRFLTDIFPSFKWVFPCAGIRPAATEQEDMHQWFDMASVRDPHHRPEIQLQGLRESVPSIWDVASKEAEEVGGYEKVFLGGISQGCAVAVVALLAEGKRFAGFVGISSWLPFPRAASNADFGRWVQQELCLTLTGDPRDSQFGAAVQVPMLLEHAEDDEVVPVGNGRELRDELSRLGIKVEWQEYADGGHWVNEPKGIDDMVGFIQKHSS</sequence>
<dbReference type="GO" id="GO:0052689">
    <property type="term" value="F:carboxylic ester hydrolase activity"/>
    <property type="evidence" value="ECO:0007669"/>
    <property type="project" value="TreeGrafter"/>
</dbReference>
<keyword evidence="3" id="KW-0378">Hydrolase</keyword>
<dbReference type="PANTHER" id="PTHR10655:SF63">
    <property type="entry name" value="PHOSPHOLIPASE_CARBOXYLESTERASE_THIOESTERASE DOMAIN-CONTAINING PROTEIN"/>
    <property type="match status" value="1"/>
</dbReference>
<dbReference type="RefSeq" id="XP_033387119.1">
    <property type="nucleotide sequence ID" value="XM_033531642.1"/>
</dbReference>
<dbReference type="SUPFAM" id="SSF53474">
    <property type="entry name" value="alpha/beta-Hydrolases"/>
    <property type="match status" value="1"/>
</dbReference>
<protein>
    <submittedName>
        <fullName evidence="3">Alpha/beta-hydrolase</fullName>
    </submittedName>
</protein>
<dbReference type="InterPro" id="IPR050565">
    <property type="entry name" value="LYPA1-2/EST-like"/>
</dbReference>
<evidence type="ECO:0000259" key="2">
    <source>
        <dbReference type="Pfam" id="PF02230"/>
    </source>
</evidence>
<dbReference type="GO" id="GO:0008474">
    <property type="term" value="F:palmitoyl-(protein) hydrolase activity"/>
    <property type="evidence" value="ECO:0007669"/>
    <property type="project" value="TreeGrafter"/>
</dbReference>
<dbReference type="GeneID" id="54289039"/>
<proteinExistence type="inferred from homology"/>
<dbReference type="InterPro" id="IPR003140">
    <property type="entry name" value="PLipase/COase/thioEstase"/>
</dbReference>
<dbReference type="EMBL" id="ML978067">
    <property type="protein sequence ID" value="KAF2018780.1"/>
    <property type="molecule type" value="Genomic_DNA"/>
</dbReference>
<dbReference type="Proteomes" id="UP000799778">
    <property type="component" value="Unassembled WGS sequence"/>
</dbReference>
<dbReference type="OrthoDB" id="2418081at2759"/>
<evidence type="ECO:0000313" key="4">
    <source>
        <dbReference type="Proteomes" id="UP000799778"/>
    </source>
</evidence>
<keyword evidence="4" id="KW-1185">Reference proteome</keyword>
<organism evidence="3 4">
    <name type="scientific">Aaosphaeria arxii CBS 175.79</name>
    <dbReference type="NCBI Taxonomy" id="1450172"/>
    <lineage>
        <taxon>Eukaryota</taxon>
        <taxon>Fungi</taxon>
        <taxon>Dikarya</taxon>
        <taxon>Ascomycota</taxon>
        <taxon>Pezizomycotina</taxon>
        <taxon>Dothideomycetes</taxon>
        <taxon>Pleosporomycetidae</taxon>
        <taxon>Pleosporales</taxon>
        <taxon>Pleosporales incertae sedis</taxon>
        <taxon>Aaosphaeria</taxon>
    </lineage>
</organism>
<accession>A0A6A5Y1S5</accession>
<feature type="domain" description="Phospholipase/carboxylesterase/thioesterase" evidence="2">
    <location>
        <begin position="6"/>
        <end position="162"/>
    </location>
</feature>
<dbReference type="Pfam" id="PF02230">
    <property type="entry name" value="Abhydrolase_2"/>
    <property type="match status" value="2"/>
</dbReference>
<dbReference type="Gene3D" id="3.40.50.1820">
    <property type="entry name" value="alpha/beta hydrolase"/>
    <property type="match status" value="1"/>
</dbReference>
<evidence type="ECO:0000256" key="1">
    <source>
        <dbReference type="ARBA" id="ARBA00006499"/>
    </source>
</evidence>
<feature type="domain" description="Phospholipase/carboxylesterase/thioesterase" evidence="2">
    <location>
        <begin position="183"/>
        <end position="251"/>
    </location>
</feature>
<dbReference type="GO" id="GO:0005737">
    <property type="term" value="C:cytoplasm"/>
    <property type="evidence" value="ECO:0007669"/>
    <property type="project" value="TreeGrafter"/>
</dbReference>
<comment type="similarity">
    <text evidence="1">Belongs to the AB hydrolase superfamily. AB hydrolase 2 family.</text>
</comment>
<name>A0A6A5Y1S5_9PLEO</name>
<evidence type="ECO:0000313" key="3">
    <source>
        <dbReference type="EMBL" id="KAF2018780.1"/>
    </source>
</evidence>